<dbReference type="AlphaFoldDB" id="A0A1Y2C2G3"/>
<comment type="caution">
    <text evidence="2">The sequence shown here is derived from an EMBL/GenBank/DDBJ whole genome shotgun (WGS) entry which is preliminary data.</text>
</comment>
<dbReference type="Proteomes" id="UP000193642">
    <property type="component" value="Unassembled WGS sequence"/>
</dbReference>
<keyword evidence="1" id="KW-0472">Membrane</keyword>
<evidence type="ECO:0000313" key="3">
    <source>
        <dbReference type="Proteomes" id="UP000193642"/>
    </source>
</evidence>
<dbReference type="EMBL" id="MCGO01000032">
    <property type="protein sequence ID" value="ORY41220.1"/>
    <property type="molecule type" value="Genomic_DNA"/>
</dbReference>
<name>A0A1Y2C2G3_9FUNG</name>
<keyword evidence="3" id="KW-1185">Reference proteome</keyword>
<organism evidence="2 3">
    <name type="scientific">Rhizoclosmatium globosum</name>
    <dbReference type="NCBI Taxonomy" id="329046"/>
    <lineage>
        <taxon>Eukaryota</taxon>
        <taxon>Fungi</taxon>
        <taxon>Fungi incertae sedis</taxon>
        <taxon>Chytridiomycota</taxon>
        <taxon>Chytridiomycota incertae sedis</taxon>
        <taxon>Chytridiomycetes</taxon>
        <taxon>Chytridiales</taxon>
        <taxon>Chytriomycetaceae</taxon>
        <taxon>Rhizoclosmatium</taxon>
    </lineage>
</organism>
<evidence type="ECO:0000256" key="1">
    <source>
        <dbReference type="SAM" id="Phobius"/>
    </source>
</evidence>
<gene>
    <name evidence="2" type="ORF">BCR33DRAFT_786976</name>
</gene>
<keyword evidence="1" id="KW-0812">Transmembrane</keyword>
<keyword evidence="1" id="KW-1133">Transmembrane helix</keyword>
<protein>
    <submittedName>
        <fullName evidence="2">Uncharacterized protein</fullName>
    </submittedName>
</protein>
<evidence type="ECO:0000313" key="2">
    <source>
        <dbReference type="EMBL" id="ORY41220.1"/>
    </source>
</evidence>
<reference evidence="2 3" key="1">
    <citation type="submission" date="2016-07" db="EMBL/GenBank/DDBJ databases">
        <title>Pervasive Adenine N6-methylation of Active Genes in Fungi.</title>
        <authorList>
            <consortium name="DOE Joint Genome Institute"/>
            <person name="Mondo S.J."/>
            <person name="Dannebaum R.O."/>
            <person name="Kuo R.C."/>
            <person name="Labutti K."/>
            <person name="Haridas S."/>
            <person name="Kuo A."/>
            <person name="Salamov A."/>
            <person name="Ahrendt S.R."/>
            <person name="Lipzen A."/>
            <person name="Sullivan W."/>
            <person name="Andreopoulos W.B."/>
            <person name="Clum A."/>
            <person name="Lindquist E."/>
            <person name="Daum C."/>
            <person name="Ramamoorthy G.K."/>
            <person name="Gryganskyi A."/>
            <person name="Culley D."/>
            <person name="Magnuson J.K."/>
            <person name="James T.Y."/>
            <person name="O'Malley M.A."/>
            <person name="Stajich J.E."/>
            <person name="Spatafora J.W."/>
            <person name="Visel A."/>
            <person name="Grigoriev I.V."/>
        </authorList>
    </citation>
    <scope>NUCLEOTIDE SEQUENCE [LARGE SCALE GENOMIC DNA]</scope>
    <source>
        <strain evidence="2 3">JEL800</strain>
    </source>
</reference>
<accession>A0A1Y2C2G3</accession>
<feature type="transmembrane region" description="Helical" evidence="1">
    <location>
        <begin position="77"/>
        <end position="95"/>
    </location>
</feature>
<feature type="transmembrane region" description="Helical" evidence="1">
    <location>
        <begin position="43"/>
        <end position="65"/>
    </location>
</feature>
<proteinExistence type="predicted"/>
<sequence length="96" mass="10136">MDLERGLGEMVLSIWIAAAAVTDQQRRSPQMGVSVVAHRLDQGGIVGGGIVGGLLVVLSGNVLPLWSTANWPTISDFILKALSLILLHLLLPILAT</sequence>